<gene>
    <name evidence="1" type="ORF">G7043_26900</name>
</gene>
<proteinExistence type="predicted"/>
<evidence type="ECO:0000313" key="1">
    <source>
        <dbReference type="EMBL" id="NGY62554.1"/>
    </source>
</evidence>
<keyword evidence="2" id="KW-1185">Reference proteome</keyword>
<dbReference type="RefSeq" id="WP_166050079.1">
    <property type="nucleotide sequence ID" value="NZ_JAAMPJ010000007.1"/>
</dbReference>
<organism evidence="1 2">
    <name type="scientific">Lentzea alba</name>
    <dbReference type="NCBI Taxonomy" id="2714351"/>
    <lineage>
        <taxon>Bacteria</taxon>
        <taxon>Bacillati</taxon>
        <taxon>Actinomycetota</taxon>
        <taxon>Actinomycetes</taxon>
        <taxon>Pseudonocardiales</taxon>
        <taxon>Pseudonocardiaceae</taxon>
        <taxon>Lentzea</taxon>
    </lineage>
</organism>
<comment type="caution">
    <text evidence="1">The sequence shown here is derived from an EMBL/GenBank/DDBJ whole genome shotgun (WGS) entry which is preliminary data.</text>
</comment>
<dbReference type="AlphaFoldDB" id="A0A7C9VRD7"/>
<evidence type="ECO:0000313" key="2">
    <source>
        <dbReference type="Proteomes" id="UP000481360"/>
    </source>
</evidence>
<dbReference type="Proteomes" id="UP000481360">
    <property type="component" value="Unassembled WGS sequence"/>
</dbReference>
<reference evidence="1 2" key="1">
    <citation type="submission" date="2020-03" db="EMBL/GenBank/DDBJ databases">
        <title>Isolation and identification of active actinomycetes.</title>
        <authorList>
            <person name="Sun X."/>
        </authorList>
    </citation>
    <scope>NUCLEOTIDE SEQUENCE [LARGE SCALE GENOMIC DNA]</scope>
    <source>
        <strain evidence="1 2">NEAU-D13</strain>
    </source>
</reference>
<accession>A0A7C9VRD7</accession>
<sequence length="142" mass="14735">MVDMWMLSVAAALIGPVEESDSAALTQLEEAVRAVPGLGDALDAARAGNESGTIHLAEELANGLKAAYDGGGAFSILLDALWPEVLFGPQAKRARNVNTGAVHGNLVQLGVVGTINLSGPSSPARSRFSFFGSGRRAKKHRP</sequence>
<protein>
    <submittedName>
        <fullName evidence="1">Uncharacterized protein</fullName>
    </submittedName>
</protein>
<name>A0A7C9VRD7_9PSEU</name>
<dbReference type="EMBL" id="JAAMPJ010000007">
    <property type="protein sequence ID" value="NGY62554.1"/>
    <property type="molecule type" value="Genomic_DNA"/>
</dbReference>